<organism evidence="1 2">
    <name type="scientific">Meloidogyne javanica</name>
    <name type="common">Root-knot nematode worm</name>
    <dbReference type="NCBI Taxonomy" id="6303"/>
    <lineage>
        <taxon>Eukaryota</taxon>
        <taxon>Metazoa</taxon>
        <taxon>Ecdysozoa</taxon>
        <taxon>Nematoda</taxon>
        <taxon>Chromadorea</taxon>
        <taxon>Rhabditida</taxon>
        <taxon>Tylenchina</taxon>
        <taxon>Tylenchomorpha</taxon>
        <taxon>Tylenchoidea</taxon>
        <taxon>Meloidogynidae</taxon>
        <taxon>Meloidogyninae</taxon>
        <taxon>Meloidogyne</taxon>
        <taxon>Meloidogyne incognita group</taxon>
    </lineage>
</organism>
<protein>
    <submittedName>
        <fullName evidence="2">Uncharacterized protein</fullName>
    </submittedName>
</protein>
<evidence type="ECO:0000313" key="2">
    <source>
        <dbReference type="WBParaSite" id="scaffold6613_cov143.g11069"/>
    </source>
</evidence>
<proteinExistence type="predicted"/>
<dbReference type="AlphaFoldDB" id="A0A915MYG6"/>
<reference evidence="2" key="1">
    <citation type="submission" date="2022-11" db="UniProtKB">
        <authorList>
            <consortium name="WormBaseParasite"/>
        </authorList>
    </citation>
    <scope>IDENTIFICATION</scope>
</reference>
<sequence>MNCYKIRKNRLPIELLVEIFLQTIEKGKRKVDDLNEKLGKMKDVLKLKRIQVRLTFVWAAVQAIPPHISNEDFVRSFTKISSDFGACAGRASFDVPGLKPKASGMAVNISNLFQLLINNKVLVEVVSFRILEKCLQKVAGQVELLNEFFN</sequence>
<dbReference type="Proteomes" id="UP000887561">
    <property type="component" value="Unplaced"/>
</dbReference>
<dbReference type="WBParaSite" id="scaffold6613_cov143.g11069">
    <property type="protein sequence ID" value="scaffold6613_cov143.g11069"/>
    <property type="gene ID" value="scaffold6613_cov143.g11069"/>
</dbReference>
<name>A0A915MYG6_MELJA</name>
<evidence type="ECO:0000313" key="1">
    <source>
        <dbReference type="Proteomes" id="UP000887561"/>
    </source>
</evidence>
<accession>A0A915MYG6</accession>
<keyword evidence="1" id="KW-1185">Reference proteome</keyword>